<name>A0A6N2L7T6_SALVM</name>
<organism evidence="1">
    <name type="scientific">Salix viminalis</name>
    <name type="common">Common osier</name>
    <name type="synonym">Basket willow</name>
    <dbReference type="NCBI Taxonomy" id="40686"/>
    <lineage>
        <taxon>Eukaryota</taxon>
        <taxon>Viridiplantae</taxon>
        <taxon>Streptophyta</taxon>
        <taxon>Embryophyta</taxon>
        <taxon>Tracheophyta</taxon>
        <taxon>Spermatophyta</taxon>
        <taxon>Magnoliopsida</taxon>
        <taxon>eudicotyledons</taxon>
        <taxon>Gunneridae</taxon>
        <taxon>Pentapetalae</taxon>
        <taxon>rosids</taxon>
        <taxon>fabids</taxon>
        <taxon>Malpighiales</taxon>
        <taxon>Salicaceae</taxon>
        <taxon>Saliceae</taxon>
        <taxon>Salix</taxon>
    </lineage>
</organism>
<gene>
    <name evidence="1" type="ORF">SVIM_LOCUS130832</name>
</gene>
<proteinExistence type="predicted"/>
<dbReference type="AlphaFoldDB" id="A0A6N2L7T6"/>
<accession>A0A6N2L7T6</accession>
<protein>
    <submittedName>
        <fullName evidence="1">Uncharacterized protein</fullName>
    </submittedName>
</protein>
<reference evidence="1" key="1">
    <citation type="submission" date="2019-03" db="EMBL/GenBank/DDBJ databases">
        <authorList>
            <person name="Mank J."/>
            <person name="Almeida P."/>
        </authorList>
    </citation>
    <scope>NUCLEOTIDE SEQUENCE</scope>
    <source>
        <strain evidence="1">78183</strain>
    </source>
</reference>
<evidence type="ECO:0000313" key="1">
    <source>
        <dbReference type="EMBL" id="VFU31406.1"/>
    </source>
</evidence>
<sequence>MLILAASQRHPRAKILYQKESRKEFNGGMKKENSDPLCVVTEWKNGKAQRNEFAACVAELEAELEAELKKNCGEPFGLILDEKSPIPGSSSDLHDVRNRSIPNFRSSPIFIPGSRNEVSILVYKEKSRRTNDWIVPVCNPHHSFLWHFMVPNPKISMC</sequence>
<dbReference type="EMBL" id="CAADRP010000702">
    <property type="protein sequence ID" value="VFU31406.1"/>
    <property type="molecule type" value="Genomic_DNA"/>
</dbReference>